<feature type="compositionally biased region" description="Low complexity" evidence="1">
    <location>
        <begin position="249"/>
        <end position="264"/>
    </location>
</feature>
<evidence type="ECO:0000256" key="1">
    <source>
        <dbReference type="SAM" id="MobiDB-lite"/>
    </source>
</evidence>
<feature type="region of interest" description="Disordered" evidence="1">
    <location>
        <begin position="1"/>
        <end position="74"/>
    </location>
</feature>
<dbReference type="EMBL" id="NRDI02000032">
    <property type="protein sequence ID" value="KAI1507792.1"/>
    <property type="molecule type" value="Genomic_DNA"/>
</dbReference>
<accession>A0A2W1FU27</accession>
<reference evidence="3" key="2">
    <citation type="submission" date="2021-05" db="EMBL/GenBank/DDBJ databases">
        <authorList>
            <person name="Moolhuijzen P.M."/>
            <person name="Moffat C.S."/>
        </authorList>
    </citation>
    <scope>NUCLEOTIDE SEQUENCE</scope>
    <source>
        <strain evidence="3">86-124</strain>
    </source>
</reference>
<gene>
    <name evidence="3" type="ORF">Ptr86124_013206</name>
    <name evidence="2" type="ORF">PtrM4_078000</name>
</gene>
<protein>
    <submittedName>
        <fullName evidence="3">Uncharacterized protein</fullName>
    </submittedName>
</protein>
<keyword evidence="4" id="KW-1185">Reference proteome</keyword>
<feature type="compositionally biased region" description="Basic and acidic residues" evidence="1">
    <location>
        <begin position="164"/>
        <end position="192"/>
    </location>
</feature>
<reference evidence="2" key="1">
    <citation type="journal article" date="2018" name="BMC Genomics">
        <title>Comparative genomics of the wheat fungal pathogen Pyrenophora tritici-repentis reveals chromosomal variations and genome plasticity.</title>
        <authorList>
            <person name="Moolhuijzen P."/>
            <person name="See P.T."/>
            <person name="Hane J.K."/>
            <person name="Shi G."/>
            <person name="Liu Z."/>
            <person name="Oliver R.P."/>
            <person name="Moffat C.S."/>
        </authorList>
    </citation>
    <scope>NUCLEOTIDE SEQUENCE [LARGE SCALE GENOMIC DNA]</scope>
    <source>
        <strain evidence="2">M4</strain>
    </source>
</reference>
<sequence length="306" mass="33872">MPGTTRGKAAQRSNAEHARNSKIAASGGSRSAGAPRSAAGDRSEPEFRRRTASPIKDDASPFTRSSVKKQFNSQAGAPREFACERCVKRWAANNGLGLCYDQANSKSGRCEACKTHTCALVDKSIASIVYPAIKQGIHEQRKDAPFNIVKKYRDVVLEQIKELEDSLKSERPTTRASEKAPVSDDNDDRSISEEEDVAFDLDAYYARSSQKEEDFDDLSGEADYTTPTRKTSIYRQDEYDPFIDHEPSARPSSARKSSAGPSSARKPKRLAVPDRAAVRRKSVQDFADHISKMATEFAEKLERDEA</sequence>
<name>A0A2W1FU27_9PLEO</name>
<feature type="region of interest" description="Disordered" evidence="1">
    <location>
        <begin position="210"/>
        <end position="282"/>
    </location>
</feature>
<dbReference type="EMBL" id="NQIK02000003">
    <property type="protein sequence ID" value="KAF7572895.1"/>
    <property type="molecule type" value="Genomic_DNA"/>
</dbReference>
<feature type="compositionally biased region" description="Low complexity" evidence="1">
    <location>
        <begin position="24"/>
        <end position="38"/>
    </location>
</feature>
<comment type="caution">
    <text evidence="3">The sequence shown here is derived from an EMBL/GenBank/DDBJ whole genome shotgun (WGS) entry which is preliminary data.</text>
</comment>
<organism evidence="3 4">
    <name type="scientific">Pyrenophora tritici-repentis</name>
    <dbReference type="NCBI Taxonomy" id="45151"/>
    <lineage>
        <taxon>Eukaryota</taxon>
        <taxon>Fungi</taxon>
        <taxon>Dikarya</taxon>
        <taxon>Ascomycota</taxon>
        <taxon>Pezizomycotina</taxon>
        <taxon>Dothideomycetes</taxon>
        <taxon>Pleosporomycetidae</taxon>
        <taxon>Pleosporales</taxon>
        <taxon>Pleosporineae</taxon>
        <taxon>Pleosporaceae</taxon>
        <taxon>Pyrenophora</taxon>
    </lineage>
</organism>
<dbReference type="Proteomes" id="UP000245464">
    <property type="component" value="Chromosome 3"/>
</dbReference>
<feature type="compositionally biased region" description="Basic and acidic residues" evidence="1">
    <location>
        <begin position="235"/>
        <end position="248"/>
    </location>
</feature>
<evidence type="ECO:0000313" key="2">
    <source>
        <dbReference type="EMBL" id="KAF7572895.1"/>
    </source>
</evidence>
<feature type="compositionally biased region" description="Basic and acidic residues" evidence="1">
    <location>
        <begin position="39"/>
        <end position="59"/>
    </location>
</feature>
<dbReference type="AlphaFoldDB" id="A0A2W1FU27"/>
<evidence type="ECO:0000313" key="4">
    <source>
        <dbReference type="Proteomes" id="UP000249757"/>
    </source>
</evidence>
<dbReference type="Proteomes" id="UP000249757">
    <property type="component" value="Unassembled WGS sequence"/>
</dbReference>
<feature type="region of interest" description="Disordered" evidence="1">
    <location>
        <begin position="164"/>
        <end position="193"/>
    </location>
</feature>
<evidence type="ECO:0000313" key="3">
    <source>
        <dbReference type="EMBL" id="KAI1507792.1"/>
    </source>
</evidence>
<reference evidence="4" key="4">
    <citation type="journal article" date="2022" name="Microb. Genom.">
        <title>A global pangenome for the wheat fungal pathogen Pyrenophora tritici-repentis and prediction of effector protein structural homology.</title>
        <authorList>
            <person name="Moolhuijzen P.M."/>
            <person name="See P.T."/>
            <person name="Shi G."/>
            <person name="Powell H.R."/>
            <person name="Cockram J."/>
            <person name="Jorgensen L.N."/>
            <person name="Benslimane H."/>
            <person name="Strelkov S.E."/>
            <person name="Turner J."/>
            <person name="Liu Z."/>
            <person name="Moffat C.S."/>
        </authorList>
    </citation>
    <scope>NUCLEOTIDE SEQUENCE [LARGE SCALE GENOMIC DNA]</scope>
</reference>
<feature type="compositionally biased region" description="Polar residues" evidence="1">
    <location>
        <begin position="62"/>
        <end position="74"/>
    </location>
</feature>
<reference evidence="3" key="3">
    <citation type="journal article" date="2022" name="bioRxiv">
        <title>A global pangenome for the wheat fungal pathogen Pyrenophora tritici-repentis and prediction of effector protein structural homology.</title>
        <authorList>
            <person name="Moolhuijzen P."/>
            <person name="See P.T."/>
            <person name="Shi G."/>
            <person name="Powell H.R."/>
            <person name="Cockram J."/>
            <person name="Jorgensen L.N."/>
            <person name="Benslimane H."/>
            <person name="Strelkov S.E."/>
            <person name="Turner J."/>
            <person name="Liu Z."/>
            <person name="Moffat C.S."/>
        </authorList>
    </citation>
    <scope>NUCLEOTIDE SEQUENCE</scope>
    <source>
        <strain evidence="3">86-124</strain>
    </source>
</reference>
<feature type="compositionally biased region" description="Polar residues" evidence="1">
    <location>
        <begin position="225"/>
        <end position="234"/>
    </location>
</feature>
<proteinExistence type="predicted"/>